<dbReference type="InterPro" id="IPR007221">
    <property type="entry name" value="MreC"/>
</dbReference>
<sequence>MASPLLSSQRLLLLITAALILNSQLPSSIASLAGNVLAPVVNFASLPLRGPVYSTATKIAEREDSSDFAHPGVPKTEDELRRAYGLALVEIERLKQEYQELKQRLELIEGVQAIDAPETRPLTAKVTGYRNPGPRQVITLNRGSRQGIQPGMTVVYETVLVGRVVDPVGPSSADVELVTSHDGGLQVRINQPGLVAPEENIRVRRSENDPDYFVAEVPKDSLLRAGAVVVLADAVNYSDARGRLLGIVERKAPYTPDPELLDQLWIRAAVLDTPYRKEVAVLLPKADEDAPGN</sequence>
<accession>A0A7X0H8T9</accession>
<dbReference type="PANTHER" id="PTHR34138">
    <property type="entry name" value="CELL SHAPE-DETERMINING PROTEIN MREC"/>
    <property type="match status" value="1"/>
</dbReference>
<keyword evidence="4" id="KW-1185">Reference proteome</keyword>
<dbReference type="Proteomes" id="UP000541810">
    <property type="component" value="Unassembled WGS sequence"/>
</dbReference>
<evidence type="ECO:0000259" key="2">
    <source>
        <dbReference type="Pfam" id="PF04085"/>
    </source>
</evidence>
<dbReference type="RefSeq" id="WP_184678873.1">
    <property type="nucleotide sequence ID" value="NZ_JACHGY010000001.1"/>
</dbReference>
<dbReference type="PANTHER" id="PTHR34138:SF1">
    <property type="entry name" value="CELL SHAPE-DETERMINING PROTEIN MREC"/>
    <property type="match status" value="1"/>
</dbReference>
<dbReference type="Gene3D" id="2.40.10.340">
    <property type="entry name" value="Rod shape-determining protein MreC, domain 1"/>
    <property type="match status" value="1"/>
</dbReference>
<dbReference type="Pfam" id="PF04085">
    <property type="entry name" value="MreC"/>
    <property type="match status" value="1"/>
</dbReference>
<dbReference type="InterPro" id="IPR055342">
    <property type="entry name" value="MreC_beta-barrel_core"/>
</dbReference>
<gene>
    <name evidence="3" type="ORF">HNQ40_003210</name>
</gene>
<comment type="caution">
    <text evidence="3">The sequence shown here is derived from an EMBL/GenBank/DDBJ whole genome shotgun (WGS) entry which is preliminary data.</text>
</comment>
<feature type="domain" description="Rod shape-determining protein MreC beta-barrel core" evidence="2">
    <location>
        <begin position="135"/>
        <end position="231"/>
    </location>
</feature>
<feature type="coiled-coil region" evidence="1">
    <location>
        <begin position="77"/>
        <end position="111"/>
    </location>
</feature>
<organism evidence="3 4">
    <name type="scientific">Algisphaera agarilytica</name>
    <dbReference type="NCBI Taxonomy" id="1385975"/>
    <lineage>
        <taxon>Bacteria</taxon>
        <taxon>Pseudomonadati</taxon>
        <taxon>Planctomycetota</taxon>
        <taxon>Phycisphaerae</taxon>
        <taxon>Phycisphaerales</taxon>
        <taxon>Phycisphaeraceae</taxon>
        <taxon>Algisphaera</taxon>
    </lineage>
</organism>
<evidence type="ECO:0000313" key="4">
    <source>
        <dbReference type="Proteomes" id="UP000541810"/>
    </source>
</evidence>
<dbReference type="InterPro" id="IPR042177">
    <property type="entry name" value="Cell/Rod_1"/>
</dbReference>
<evidence type="ECO:0000256" key="1">
    <source>
        <dbReference type="SAM" id="Coils"/>
    </source>
</evidence>
<keyword evidence="1" id="KW-0175">Coiled coil</keyword>
<name>A0A7X0H8T9_9BACT</name>
<dbReference type="GO" id="GO:0008360">
    <property type="term" value="P:regulation of cell shape"/>
    <property type="evidence" value="ECO:0007669"/>
    <property type="project" value="InterPro"/>
</dbReference>
<evidence type="ECO:0000313" key="3">
    <source>
        <dbReference type="EMBL" id="MBB6431404.1"/>
    </source>
</evidence>
<protein>
    <submittedName>
        <fullName evidence="3">Cell shape-determining protein MreC</fullName>
    </submittedName>
</protein>
<dbReference type="EMBL" id="JACHGY010000001">
    <property type="protein sequence ID" value="MBB6431404.1"/>
    <property type="molecule type" value="Genomic_DNA"/>
</dbReference>
<reference evidence="3 4" key="1">
    <citation type="submission" date="2020-08" db="EMBL/GenBank/DDBJ databases">
        <title>Genomic Encyclopedia of Type Strains, Phase IV (KMG-IV): sequencing the most valuable type-strain genomes for metagenomic binning, comparative biology and taxonomic classification.</title>
        <authorList>
            <person name="Goeker M."/>
        </authorList>
    </citation>
    <scope>NUCLEOTIDE SEQUENCE [LARGE SCALE GENOMIC DNA]</scope>
    <source>
        <strain evidence="3 4">DSM 103725</strain>
    </source>
</reference>
<dbReference type="AlphaFoldDB" id="A0A7X0H8T9"/>
<dbReference type="GO" id="GO:0005886">
    <property type="term" value="C:plasma membrane"/>
    <property type="evidence" value="ECO:0007669"/>
    <property type="project" value="TreeGrafter"/>
</dbReference>
<proteinExistence type="predicted"/>